<name>A0A7J0H5H6_9ERIC</name>
<dbReference type="EMBL" id="BJWL01000027">
    <property type="protein sequence ID" value="GFZ18353.1"/>
    <property type="molecule type" value="Genomic_DNA"/>
</dbReference>
<accession>A0A7J0H5H6</accession>
<evidence type="ECO:0000313" key="2">
    <source>
        <dbReference type="Proteomes" id="UP000585474"/>
    </source>
</evidence>
<keyword evidence="2" id="KW-1185">Reference proteome</keyword>
<evidence type="ECO:0000313" key="1">
    <source>
        <dbReference type="EMBL" id="GFZ18353.1"/>
    </source>
</evidence>
<comment type="caution">
    <text evidence="1">The sequence shown here is derived from an EMBL/GenBank/DDBJ whole genome shotgun (WGS) entry which is preliminary data.</text>
</comment>
<sequence>MFHQSAINYDLHQFGQLPLQAFNGYVPTVFSFSSREQPTWVLPKGGPSRPLCLVIRQAATRHIPTPADCCVSVGAIRRYSDMQVTFCPLISFGITVLGQRLSMVATVLSFGIEGLRARSAAAAGGDLHPSKVSVEQCLHRALA</sequence>
<reference evidence="1 2" key="1">
    <citation type="submission" date="2019-07" db="EMBL/GenBank/DDBJ databases">
        <title>De Novo Assembly of kiwifruit Actinidia rufa.</title>
        <authorList>
            <person name="Sugita-Konishi S."/>
            <person name="Sato K."/>
            <person name="Mori E."/>
            <person name="Abe Y."/>
            <person name="Kisaki G."/>
            <person name="Hamano K."/>
            <person name="Suezawa K."/>
            <person name="Otani M."/>
            <person name="Fukuda T."/>
            <person name="Manabe T."/>
            <person name="Gomi K."/>
            <person name="Tabuchi M."/>
            <person name="Akimitsu K."/>
            <person name="Kataoka I."/>
        </authorList>
    </citation>
    <scope>NUCLEOTIDE SEQUENCE [LARGE SCALE GENOMIC DNA]</scope>
    <source>
        <strain evidence="2">cv. Fuchu</strain>
    </source>
</reference>
<proteinExistence type="predicted"/>
<dbReference type="AlphaFoldDB" id="A0A7J0H5H6"/>
<organism evidence="1 2">
    <name type="scientific">Actinidia rufa</name>
    <dbReference type="NCBI Taxonomy" id="165716"/>
    <lineage>
        <taxon>Eukaryota</taxon>
        <taxon>Viridiplantae</taxon>
        <taxon>Streptophyta</taxon>
        <taxon>Embryophyta</taxon>
        <taxon>Tracheophyta</taxon>
        <taxon>Spermatophyta</taxon>
        <taxon>Magnoliopsida</taxon>
        <taxon>eudicotyledons</taxon>
        <taxon>Gunneridae</taxon>
        <taxon>Pentapetalae</taxon>
        <taxon>asterids</taxon>
        <taxon>Ericales</taxon>
        <taxon>Actinidiaceae</taxon>
        <taxon>Actinidia</taxon>
    </lineage>
</organism>
<protein>
    <submittedName>
        <fullName evidence="1">Uncharacterized protein</fullName>
    </submittedName>
</protein>
<gene>
    <name evidence="1" type="ORF">Acr_27g0000920</name>
</gene>
<dbReference type="Proteomes" id="UP000585474">
    <property type="component" value="Unassembled WGS sequence"/>
</dbReference>